<evidence type="ECO:0000313" key="1">
    <source>
        <dbReference type="EMBL" id="KAI7743993.1"/>
    </source>
</evidence>
<reference evidence="1" key="1">
    <citation type="submission" date="2022-06" db="EMBL/GenBank/DDBJ databases">
        <title>Uncovering the hologenomic basis of an extraordinary plant invasion.</title>
        <authorList>
            <person name="Bieker V.C."/>
            <person name="Martin M.D."/>
            <person name="Gilbert T."/>
            <person name="Hodgins K."/>
            <person name="Battlay P."/>
            <person name="Petersen B."/>
            <person name="Wilson J."/>
        </authorList>
    </citation>
    <scope>NUCLEOTIDE SEQUENCE</scope>
    <source>
        <strain evidence="1">AA19_3_7</strain>
        <tissue evidence="1">Leaf</tissue>
    </source>
</reference>
<comment type="caution">
    <text evidence="1">The sequence shown here is derived from an EMBL/GenBank/DDBJ whole genome shotgun (WGS) entry which is preliminary data.</text>
</comment>
<dbReference type="EMBL" id="JAMZMK010007617">
    <property type="protein sequence ID" value="KAI7743993.1"/>
    <property type="molecule type" value="Genomic_DNA"/>
</dbReference>
<evidence type="ECO:0000313" key="2">
    <source>
        <dbReference type="Proteomes" id="UP001206925"/>
    </source>
</evidence>
<proteinExistence type="predicted"/>
<name>A0AAD5CLG2_AMBAR</name>
<dbReference type="AlphaFoldDB" id="A0AAD5CLG2"/>
<organism evidence="1 2">
    <name type="scientific">Ambrosia artemisiifolia</name>
    <name type="common">Common ragweed</name>
    <dbReference type="NCBI Taxonomy" id="4212"/>
    <lineage>
        <taxon>Eukaryota</taxon>
        <taxon>Viridiplantae</taxon>
        <taxon>Streptophyta</taxon>
        <taxon>Embryophyta</taxon>
        <taxon>Tracheophyta</taxon>
        <taxon>Spermatophyta</taxon>
        <taxon>Magnoliopsida</taxon>
        <taxon>eudicotyledons</taxon>
        <taxon>Gunneridae</taxon>
        <taxon>Pentapetalae</taxon>
        <taxon>asterids</taxon>
        <taxon>campanulids</taxon>
        <taxon>Asterales</taxon>
        <taxon>Asteraceae</taxon>
        <taxon>Asteroideae</taxon>
        <taxon>Heliantheae alliance</taxon>
        <taxon>Heliantheae</taxon>
        <taxon>Ambrosia</taxon>
    </lineage>
</organism>
<dbReference type="Proteomes" id="UP001206925">
    <property type="component" value="Unassembled WGS sequence"/>
</dbReference>
<accession>A0AAD5CLG2</accession>
<gene>
    <name evidence="1" type="ORF">M8C21_001760</name>
</gene>
<feature type="non-terminal residue" evidence="1">
    <location>
        <position position="1"/>
    </location>
</feature>
<sequence length="126" mass="14159">MDLKWVLVCCSDGTTQPGVRYRYRKFDTDTDSIFHQAEKFLEACASINPAAAKSPNIAARHTTTRFVLASSSGILPFACFNIAHFIDSKCSYKCSDFLLHIIIRCSYASIIASLEGDCERCFWMVK</sequence>
<keyword evidence="2" id="KW-1185">Reference proteome</keyword>
<protein>
    <submittedName>
        <fullName evidence="1">Uncharacterized protein</fullName>
    </submittedName>
</protein>